<evidence type="ECO:0000313" key="3">
    <source>
        <dbReference type="Proteomes" id="UP000724874"/>
    </source>
</evidence>
<dbReference type="Proteomes" id="UP000724874">
    <property type="component" value="Unassembled WGS sequence"/>
</dbReference>
<feature type="compositionally biased region" description="Basic and acidic residues" evidence="1">
    <location>
        <begin position="84"/>
        <end position="93"/>
    </location>
</feature>
<gene>
    <name evidence="2" type="ORF">CPB84DRAFT_1846369</name>
</gene>
<reference evidence="2" key="1">
    <citation type="submission" date="2020-11" db="EMBL/GenBank/DDBJ databases">
        <authorList>
            <consortium name="DOE Joint Genome Institute"/>
            <person name="Ahrendt S."/>
            <person name="Riley R."/>
            <person name="Andreopoulos W."/>
            <person name="LaButti K."/>
            <person name="Pangilinan J."/>
            <person name="Ruiz-duenas F.J."/>
            <person name="Barrasa J.M."/>
            <person name="Sanchez-Garcia M."/>
            <person name="Camarero S."/>
            <person name="Miyauchi S."/>
            <person name="Serrano A."/>
            <person name="Linde D."/>
            <person name="Babiker R."/>
            <person name="Drula E."/>
            <person name="Ayuso-Fernandez I."/>
            <person name="Pacheco R."/>
            <person name="Padilla G."/>
            <person name="Ferreira P."/>
            <person name="Barriuso J."/>
            <person name="Kellner H."/>
            <person name="Castanera R."/>
            <person name="Alfaro M."/>
            <person name="Ramirez L."/>
            <person name="Pisabarro A.G."/>
            <person name="Kuo A."/>
            <person name="Tritt A."/>
            <person name="Lipzen A."/>
            <person name="He G."/>
            <person name="Yan M."/>
            <person name="Ng V."/>
            <person name="Cullen D."/>
            <person name="Martin F."/>
            <person name="Rosso M.-N."/>
            <person name="Henrissat B."/>
            <person name="Hibbett D."/>
            <person name="Martinez A.T."/>
            <person name="Grigoriev I.V."/>
        </authorList>
    </citation>
    <scope>NUCLEOTIDE SEQUENCE</scope>
    <source>
        <strain evidence="2">AH 44721</strain>
    </source>
</reference>
<sequence length="309" mass="34437">MANSKNPDSPRKQFLMSLVHPESFPKCPFGKAHIPNICMGCKESEKLGHQYYWCDRCGQNWGRELSEAERTELHKKLDSWDREVRAKGQDAHRAGKLSASSSAPSKETHVNEASNSLALVSATMMKDPISQSASVDIYISLAIGDNVSRHAGPLVNGFYIPAKDGTFCNLTGFPGVLWEIYDHIQRTFLPILSLSAYPVKDREFLIVHPHGFSDSDCIGLKELKRCFHNLSTSAPLLRKCKRDNEAIMHAIGPSTAQKLRRSWEIAEVDDGKTLVSQKVDRAVQTGHKGKAKVIEIIDPEIIDLTIDDD</sequence>
<proteinExistence type="predicted"/>
<feature type="compositionally biased region" description="Polar residues" evidence="1">
    <location>
        <begin position="98"/>
        <end position="110"/>
    </location>
</feature>
<organism evidence="2 3">
    <name type="scientific">Gymnopilus junonius</name>
    <name type="common">Spectacular rustgill mushroom</name>
    <name type="synonym">Gymnopilus spectabilis subsp. junonius</name>
    <dbReference type="NCBI Taxonomy" id="109634"/>
    <lineage>
        <taxon>Eukaryota</taxon>
        <taxon>Fungi</taxon>
        <taxon>Dikarya</taxon>
        <taxon>Basidiomycota</taxon>
        <taxon>Agaricomycotina</taxon>
        <taxon>Agaricomycetes</taxon>
        <taxon>Agaricomycetidae</taxon>
        <taxon>Agaricales</taxon>
        <taxon>Agaricineae</taxon>
        <taxon>Hymenogastraceae</taxon>
        <taxon>Gymnopilus</taxon>
    </lineage>
</organism>
<keyword evidence="3" id="KW-1185">Reference proteome</keyword>
<comment type="caution">
    <text evidence="2">The sequence shown here is derived from an EMBL/GenBank/DDBJ whole genome shotgun (WGS) entry which is preliminary data.</text>
</comment>
<evidence type="ECO:0000256" key="1">
    <source>
        <dbReference type="SAM" id="MobiDB-lite"/>
    </source>
</evidence>
<name>A0A9P5NRE4_GYMJU</name>
<feature type="region of interest" description="Disordered" evidence="1">
    <location>
        <begin position="84"/>
        <end position="110"/>
    </location>
</feature>
<protein>
    <submittedName>
        <fullName evidence="2">Uncharacterized protein</fullName>
    </submittedName>
</protein>
<dbReference type="AlphaFoldDB" id="A0A9P5NRE4"/>
<dbReference type="EMBL" id="JADNYJ010000036">
    <property type="protein sequence ID" value="KAF8902436.1"/>
    <property type="molecule type" value="Genomic_DNA"/>
</dbReference>
<evidence type="ECO:0000313" key="2">
    <source>
        <dbReference type="EMBL" id="KAF8902436.1"/>
    </source>
</evidence>
<accession>A0A9P5NRE4</accession>